<name>A0A6M3J6R1_9ZZZZ</name>
<dbReference type="AlphaFoldDB" id="A0A6M3J6R1"/>
<evidence type="ECO:0000313" key="2">
    <source>
        <dbReference type="EMBL" id="QJA65759.1"/>
    </source>
</evidence>
<feature type="coiled-coil region" evidence="1">
    <location>
        <begin position="326"/>
        <end position="353"/>
    </location>
</feature>
<gene>
    <name evidence="2" type="ORF">MM415B00380_0011</name>
</gene>
<organism evidence="2">
    <name type="scientific">viral metagenome</name>
    <dbReference type="NCBI Taxonomy" id="1070528"/>
    <lineage>
        <taxon>unclassified sequences</taxon>
        <taxon>metagenomes</taxon>
        <taxon>organismal metagenomes</taxon>
    </lineage>
</organism>
<dbReference type="EMBL" id="MT141544">
    <property type="protein sequence ID" value="QJA65759.1"/>
    <property type="molecule type" value="Genomic_DNA"/>
</dbReference>
<proteinExistence type="predicted"/>
<keyword evidence="1" id="KW-0175">Coiled coil</keyword>
<reference evidence="2" key="1">
    <citation type="submission" date="2020-03" db="EMBL/GenBank/DDBJ databases">
        <title>The deep terrestrial virosphere.</title>
        <authorList>
            <person name="Holmfeldt K."/>
            <person name="Nilsson E."/>
            <person name="Simone D."/>
            <person name="Lopez-Fernandez M."/>
            <person name="Wu X."/>
            <person name="de Brujin I."/>
            <person name="Lundin D."/>
            <person name="Andersson A."/>
            <person name="Bertilsson S."/>
            <person name="Dopson M."/>
        </authorList>
    </citation>
    <scope>NUCLEOTIDE SEQUENCE</scope>
    <source>
        <strain evidence="2">MM415B00380</strain>
    </source>
</reference>
<protein>
    <submittedName>
        <fullName evidence="2">Putative tail tape measure protein</fullName>
    </submittedName>
</protein>
<sequence>MPAPLREILARFGIAVDTRPLDAADKKINRTEGSLKRLIAGMGGAATLYAFGRFIKSSIAMGDDLDKTSQQLSLTTVELQAFRHAANLSGVDAAGFGNAMGQLQLKAAQAARDGGRQAQVFRDLGIEITNSSGELLGGGELLRNVADAMQRTTNPTVRTAAAMELMGRSGRRMLPMLTGGREGMAAMEGELARLGGGASREFIAASVMMTDDLARMNVASMSLRSSLVTAIIPTLSRAVQWFTRVAAAVSTTGTASAATKPVVVALGTALAVAGYTALAAWGATLLPILAVAGGAALLYLAINDVNTTLEGGESILKEWLVAWHGVDGAAAKIHEMKNDINDMENALQAVVDLFASIPAFWTGSAEGADPTTREGRRDIRAARFGQDVSLGRGVANVLGVEEQIFGPREISILRQIEIHEQARAERTAAGDAASRADALRRLRANEEAAAWNPAGWTPEAMAERRVLEEQAGKSGPSPGGHDAIARLTGGFTARSLEAGFGAPERLAAGFGAPESLEAGFGAHTRERLAASSWTPVTAAPVGVTSRNVTITNRNRTDITVQAAENPEETARLVREAIERYEAATNRETLAALEPEPAT</sequence>
<evidence type="ECO:0000256" key="1">
    <source>
        <dbReference type="SAM" id="Coils"/>
    </source>
</evidence>
<accession>A0A6M3J6R1</accession>